<proteinExistence type="predicted"/>
<dbReference type="STRING" id="1122190.GCA_000621105_00698"/>
<reference evidence="2 3" key="1">
    <citation type="journal article" date="2014" name="Genome Announc.">
        <title>Genome Sequence of a Presumptive Mannheimia haemolytica Strain with an A1/A6-Cross-Reactive Serotype from a White-Tailed Deer (Odocoileus virginianus).</title>
        <authorList>
            <person name="Lawrence P.K."/>
            <person name="Bey R.F."/>
            <person name="Wiener B."/>
            <person name="Kittichotirat W."/>
            <person name="Bumgarner R.E."/>
        </authorList>
    </citation>
    <scope>NUCLEOTIDE SEQUENCE [LARGE SCALE GENOMIC DNA]</scope>
    <source>
        <strain evidence="2 3">PKL10</strain>
    </source>
</reference>
<name>A0A011P5Z8_9PAST</name>
<dbReference type="Pfam" id="PF03889">
    <property type="entry name" value="ArfA"/>
    <property type="match status" value="1"/>
</dbReference>
<organism evidence="2 3">
    <name type="scientific">Mannheimia granulomatis</name>
    <dbReference type="NCBI Taxonomy" id="85402"/>
    <lineage>
        <taxon>Bacteria</taxon>
        <taxon>Pseudomonadati</taxon>
        <taxon>Pseudomonadota</taxon>
        <taxon>Gammaproteobacteria</taxon>
        <taxon>Pasteurellales</taxon>
        <taxon>Pasteurellaceae</taxon>
        <taxon>Mannheimia</taxon>
    </lineage>
</organism>
<gene>
    <name evidence="2" type="ORF">AK33_07150</name>
</gene>
<accession>A0A011P5Z8</accession>
<dbReference type="PATRIC" id="fig|1450449.3.peg.1405"/>
<evidence type="ECO:0000313" key="2">
    <source>
        <dbReference type="EMBL" id="EXI61899.1"/>
    </source>
</evidence>
<dbReference type="AlphaFoldDB" id="A0A011P5Z8"/>
<sequence>MVKEHSHYAHQRGEIKESAVKALVTDPLFKSRVEKNRKGKGSYRRHEKHKNAGYIKGETPFKNIRLESSYMGFYYFNVLLIV</sequence>
<protein>
    <recommendedName>
        <fullName evidence="4">Alternative ribosome-rescue factor A</fullName>
    </recommendedName>
</protein>
<dbReference type="OrthoDB" id="8603552at2"/>
<dbReference type="EMBL" id="JANJ01000005">
    <property type="protein sequence ID" value="EXI61899.1"/>
    <property type="molecule type" value="Genomic_DNA"/>
</dbReference>
<evidence type="ECO:0000256" key="1">
    <source>
        <dbReference type="SAM" id="MobiDB-lite"/>
    </source>
</evidence>
<evidence type="ECO:0000313" key="3">
    <source>
        <dbReference type="Proteomes" id="UP000054123"/>
    </source>
</evidence>
<comment type="caution">
    <text evidence="2">The sequence shown here is derived from an EMBL/GenBank/DDBJ whole genome shotgun (WGS) entry which is preliminary data.</text>
</comment>
<feature type="compositionally biased region" description="Basic residues" evidence="1">
    <location>
        <begin position="37"/>
        <end position="51"/>
    </location>
</feature>
<dbReference type="GO" id="GO:0072344">
    <property type="term" value="P:rescue of stalled ribosome"/>
    <property type="evidence" value="ECO:0007669"/>
    <property type="project" value="InterPro"/>
</dbReference>
<evidence type="ECO:0008006" key="4">
    <source>
        <dbReference type="Google" id="ProtNLM"/>
    </source>
</evidence>
<keyword evidence="3" id="KW-1185">Reference proteome</keyword>
<dbReference type="InterPro" id="IPR005589">
    <property type="entry name" value="ArfA"/>
</dbReference>
<dbReference type="RefSeq" id="WP_042803055.1">
    <property type="nucleotide sequence ID" value="NZ_AVSP01000001.1"/>
</dbReference>
<dbReference type="Proteomes" id="UP000054123">
    <property type="component" value="Unassembled WGS sequence"/>
</dbReference>
<feature type="region of interest" description="Disordered" evidence="1">
    <location>
        <begin position="31"/>
        <end position="52"/>
    </location>
</feature>